<accession>A0ABX0R704</accession>
<evidence type="ECO:0000313" key="1">
    <source>
        <dbReference type="EMBL" id="NIF20892.1"/>
    </source>
</evidence>
<evidence type="ECO:0000313" key="2">
    <source>
        <dbReference type="Proteomes" id="UP001515683"/>
    </source>
</evidence>
<sequence length="768" mass="87218">MDIWKWYEDYEQDMRAAGQVWPLKVIDDFIEAVVDINVSKADALMPELHALKKAAPNPWMEVFAGHWELRHRLGNHREGETALGDVVALYERAHRADTAECPQSVCVTQDLCDVYSQIDGRGWVEERIAVCEETLSKIDTSWNCFQCLSEEQYFALIDKGEPEAALAFVRQQIAKMHAAGNTEVDGLRENEAMALYELGHYDEALQTIEAVVERSAERRSDNQSRETWRMIKLQILAAMGRDEDAWALLPHPDAVTPYISMRWSRALEMLLARSPERNSWQVGSVLQRILEQRIRVGAWRQAIEVGKIHIRLALQRGARWTARQALALAQAQLPHLRAPLGDDVALAELQQQIDGVEKIALPVAAEALFDWLQQQPDEGRTPEQEVEWLLQALEQLPEDQNLRLLAASALQACSASSDATRLLEEWVDAHPTEESPIVFRLLQMLITNGKDDRIRQLAQGYQPHLPHIASWYLTQLALAREDWALALTLALEMTTLTEMQGKATGWMLAGRAAMQLKQFEQALGYWQEAIVHMQAQEQPIDELLWEVLTAASGCENWVAVRDAAAQLEMNLTGDSGPVEESWGWIRLHWVEDHEHFYALAQRTGPVTARILQPANPRDKQRLHDRVLFDASLLNTPPEDEEEKQNFVPLHAVLHTLEPGRYGDSWFIDGPAPDQETFTAFVDAMQASQCQVWVNSNEDYQLVDPETEETLPGLYFLLAAPENMPLKALDALLTEQTANWPIAPHWFGLARAAEVDETRHTSLIERFQL</sequence>
<reference evidence="1 2" key="1">
    <citation type="journal article" date="2019" name="bioRxiv">
        <title>Bacteria contribute to plant secondary compound degradation in a generalist herbivore system.</title>
        <authorList>
            <person name="Francoeur C.B."/>
            <person name="Khadempour L."/>
            <person name="Moreira-Soto R.D."/>
            <person name="Gotting K."/>
            <person name="Book A.J."/>
            <person name="Pinto-Tomas A.A."/>
            <person name="Keefover-Ring K."/>
            <person name="Currie C.R."/>
        </authorList>
    </citation>
    <scope>NUCLEOTIDE SEQUENCE [LARGE SCALE GENOMIC DNA]</scope>
    <source>
        <strain evidence="1">Acro-835</strain>
    </source>
</reference>
<proteinExistence type="predicted"/>
<comment type="caution">
    <text evidence="1">The sequence shown here is derived from an EMBL/GenBank/DDBJ whole genome shotgun (WGS) entry which is preliminary data.</text>
</comment>
<dbReference type="Gene3D" id="1.25.40.10">
    <property type="entry name" value="Tetratricopeptide repeat domain"/>
    <property type="match status" value="2"/>
</dbReference>
<dbReference type="Proteomes" id="UP001515683">
    <property type="component" value="Unassembled WGS sequence"/>
</dbReference>
<organism evidence="1 2">
    <name type="scientific">Candidatus Pantoea multigeneris</name>
    <dbReference type="NCBI Taxonomy" id="2608357"/>
    <lineage>
        <taxon>Bacteria</taxon>
        <taxon>Pseudomonadati</taxon>
        <taxon>Pseudomonadota</taxon>
        <taxon>Gammaproteobacteria</taxon>
        <taxon>Enterobacterales</taxon>
        <taxon>Erwiniaceae</taxon>
        <taxon>Pantoea</taxon>
    </lineage>
</organism>
<evidence type="ECO:0008006" key="3">
    <source>
        <dbReference type="Google" id="ProtNLM"/>
    </source>
</evidence>
<protein>
    <recommendedName>
        <fullName evidence="3">Tetratricopeptide repeat protein</fullName>
    </recommendedName>
</protein>
<dbReference type="SUPFAM" id="SSF48452">
    <property type="entry name" value="TPR-like"/>
    <property type="match status" value="1"/>
</dbReference>
<dbReference type="RefSeq" id="WP_167012755.1">
    <property type="nucleotide sequence ID" value="NZ_VWXF01000001.1"/>
</dbReference>
<keyword evidence="2" id="KW-1185">Reference proteome</keyword>
<gene>
    <name evidence="1" type="ORF">F3J40_04595</name>
</gene>
<dbReference type="EMBL" id="VWXF01000001">
    <property type="protein sequence ID" value="NIF20892.1"/>
    <property type="molecule type" value="Genomic_DNA"/>
</dbReference>
<dbReference type="InterPro" id="IPR011990">
    <property type="entry name" value="TPR-like_helical_dom_sf"/>
</dbReference>
<name>A0ABX0R704_9GAMM</name>